<keyword evidence="2" id="KW-0479">Metal-binding</keyword>
<dbReference type="GO" id="GO:0051213">
    <property type="term" value="F:dioxygenase activity"/>
    <property type="evidence" value="ECO:0007669"/>
    <property type="project" value="UniProtKB-KW"/>
</dbReference>
<sequence length="307" mass="33914">MSAHTLTAEAPRPAPLVDPLRVLDVAPWRKGAEQVGDVRLIPHSPVLGARVEGFRVAHLADAAVRQFLYDQLLNRGFLVFAPGSFAAADFVEVVKLFGSPQYLGTPHTPKSQVNRAMNTIDSRTKKTRANYIWHIDQAFQPEPTRFTALYGEVVPEAGGDTIFANAAAAYDLLDPLLATYLETLTAIQSFDAQGFLTYAYGHDAELLARQRAANPPIETPVIKTHPETGRKQIFVSELYTTRIVGVSPIASQALLSLLFDVIKSPEIQTRFRWEEGAAVIWDNRLVQHRGVGDFGTQHRLLHRAVVA</sequence>
<gene>
    <name evidence="7" type="ORF">KHU32_21865</name>
</gene>
<evidence type="ECO:0000256" key="3">
    <source>
        <dbReference type="ARBA" id="ARBA00022964"/>
    </source>
</evidence>
<dbReference type="InterPro" id="IPR003819">
    <property type="entry name" value="TauD/TfdA-like"/>
</dbReference>
<proteinExistence type="inferred from homology"/>
<dbReference type="PANTHER" id="PTHR30468:SF1">
    <property type="entry name" value="ALPHA-KETOGLUTARATE-DEPENDENT SULFONATE DIOXYGENASE"/>
    <property type="match status" value="1"/>
</dbReference>
<dbReference type="Proteomes" id="UP000766336">
    <property type="component" value="Unassembled WGS sequence"/>
</dbReference>
<evidence type="ECO:0000256" key="4">
    <source>
        <dbReference type="ARBA" id="ARBA00023002"/>
    </source>
</evidence>
<comment type="similarity">
    <text evidence="1">Belongs to the TfdA dioxygenase family.</text>
</comment>
<dbReference type="InterPro" id="IPR051323">
    <property type="entry name" value="AtsK-like"/>
</dbReference>
<dbReference type="SUPFAM" id="SSF51197">
    <property type="entry name" value="Clavaminate synthase-like"/>
    <property type="match status" value="1"/>
</dbReference>
<keyword evidence="8" id="KW-1185">Reference proteome</keyword>
<evidence type="ECO:0000259" key="6">
    <source>
        <dbReference type="Pfam" id="PF02668"/>
    </source>
</evidence>
<evidence type="ECO:0000256" key="2">
    <source>
        <dbReference type="ARBA" id="ARBA00022723"/>
    </source>
</evidence>
<accession>A0ABS5QLD5</accession>
<dbReference type="RefSeq" id="WP_213672297.1">
    <property type="nucleotide sequence ID" value="NZ_JAHCDA010000005.1"/>
</dbReference>
<keyword evidence="3 7" id="KW-0223">Dioxygenase</keyword>
<keyword evidence="4" id="KW-0560">Oxidoreductase</keyword>
<comment type="caution">
    <text evidence="7">The sequence shown here is derived from an EMBL/GenBank/DDBJ whole genome shotgun (WGS) entry which is preliminary data.</text>
</comment>
<dbReference type="InterPro" id="IPR042098">
    <property type="entry name" value="TauD-like_sf"/>
</dbReference>
<feature type="domain" description="TauD/TfdA-like" evidence="6">
    <location>
        <begin position="46"/>
        <end position="304"/>
    </location>
</feature>
<dbReference type="Pfam" id="PF02668">
    <property type="entry name" value="TauD"/>
    <property type="match status" value="1"/>
</dbReference>
<name>A0ABS5QLD5_9PROT</name>
<evidence type="ECO:0000313" key="8">
    <source>
        <dbReference type="Proteomes" id="UP000766336"/>
    </source>
</evidence>
<dbReference type="EMBL" id="JAHCDA010000005">
    <property type="protein sequence ID" value="MBS7813603.1"/>
    <property type="molecule type" value="Genomic_DNA"/>
</dbReference>
<protein>
    <submittedName>
        <fullName evidence="7">TauD/TfdA family dioxygenase</fullName>
    </submittedName>
</protein>
<dbReference type="PANTHER" id="PTHR30468">
    <property type="entry name" value="ALPHA-KETOGLUTARATE-DEPENDENT SULFONATE DIOXYGENASE"/>
    <property type="match status" value="1"/>
</dbReference>
<evidence type="ECO:0000313" key="7">
    <source>
        <dbReference type="EMBL" id="MBS7813603.1"/>
    </source>
</evidence>
<organism evidence="7 8">
    <name type="scientific">Roseococcus pinisoli</name>
    <dbReference type="NCBI Taxonomy" id="2835040"/>
    <lineage>
        <taxon>Bacteria</taxon>
        <taxon>Pseudomonadati</taxon>
        <taxon>Pseudomonadota</taxon>
        <taxon>Alphaproteobacteria</taxon>
        <taxon>Acetobacterales</taxon>
        <taxon>Roseomonadaceae</taxon>
        <taxon>Roseococcus</taxon>
    </lineage>
</organism>
<reference evidence="7 8" key="1">
    <citation type="submission" date="2021-05" db="EMBL/GenBank/DDBJ databases">
        <title>Roseococcus sp. XZZS9, whole genome shotgun sequencing project.</title>
        <authorList>
            <person name="Zhao G."/>
            <person name="Shen L."/>
        </authorList>
    </citation>
    <scope>NUCLEOTIDE SEQUENCE [LARGE SCALE GENOMIC DNA]</scope>
    <source>
        <strain evidence="7 8">XZZS9</strain>
    </source>
</reference>
<evidence type="ECO:0000256" key="5">
    <source>
        <dbReference type="ARBA" id="ARBA00023004"/>
    </source>
</evidence>
<dbReference type="Gene3D" id="3.60.130.10">
    <property type="entry name" value="Clavaminate synthase-like"/>
    <property type="match status" value="1"/>
</dbReference>
<evidence type="ECO:0000256" key="1">
    <source>
        <dbReference type="ARBA" id="ARBA00005896"/>
    </source>
</evidence>
<keyword evidence="5" id="KW-0408">Iron</keyword>